<protein>
    <recommendedName>
        <fullName evidence="1">PARP catalytic domain-containing protein</fullName>
    </recommendedName>
</protein>
<evidence type="ECO:0000313" key="3">
    <source>
        <dbReference type="Proteomes" id="UP001154078"/>
    </source>
</evidence>
<dbReference type="GO" id="GO:0003950">
    <property type="term" value="F:NAD+ poly-ADP-ribosyltransferase activity"/>
    <property type="evidence" value="ECO:0007669"/>
    <property type="project" value="InterPro"/>
</dbReference>
<dbReference type="GO" id="GO:1990404">
    <property type="term" value="F:NAD+-protein mono-ADP-ribosyltransferase activity"/>
    <property type="evidence" value="ECO:0007669"/>
    <property type="project" value="TreeGrafter"/>
</dbReference>
<evidence type="ECO:0000259" key="1">
    <source>
        <dbReference type="Pfam" id="PF00644"/>
    </source>
</evidence>
<dbReference type="AlphaFoldDB" id="A0A9P0AV01"/>
<dbReference type="InterPro" id="IPR012317">
    <property type="entry name" value="Poly(ADP-ribose)pol_cat_dom"/>
</dbReference>
<dbReference type="Proteomes" id="UP001154078">
    <property type="component" value="Chromosome 11"/>
</dbReference>
<reference evidence="2" key="1">
    <citation type="submission" date="2021-12" db="EMBL/GenBank/DDBJ databases">
        <authorList>
            <person name="King R."/>
        </authorList>
    </citation>
    <scope>NUCLEOTIDE SEQUENCE</scope>
</reference>
<dbReference type="OrthoDB" id="6133115at2759"/>
<dbReference type="Pfam" id="PF00644">
    <property type="entry name" value="PARP"/>
    <property type="match status" value="1"/>
</dbReference>
<dbReference type="SUPFAM" id="SSF56399">
    <property type="entry name" value="ADP-ribosylation"/>
    <property type="match status" value="1"/>
</dbReference>
<name>A0A9P0AV01_BRAAE</name>
<dbReference type="EMBL" id="OV121142">
    <property type="protein sequence ID" value="CAH0549524.1"/>
    <property type="molecule type" value="Genomic_DNA"/>
</dbReference>
<sequence length="289" mass="33851">MNDLVESVQNLNLTSRSVRGPKVIGKNEAFLKNLLELAPEFKTWKNQTFDKPFHLVLAHFPHVTTAYDSSNTSRKNPYYKLKHVFRVENPFILAQYYLKKVQIGKRNSTVMECNYFHGTKGENLEPICLNNFNWRKVIKGKFGRGVSFSPRSDYSKHSTRLFNISITPMLKNSLLAIKTNEQQFNAMFLCKVLQGKCQGGAPFIKVPQKQFDTTTNGKGTVFVKYEDFEFYPQYIILMNSAVNPNVVGKKYNYDDFDEHFDDFDDHFDDFDDHFDDFNYHFDDFDYDFD</sequence>
<feature type="domain" description="PARP catalytic" evidence="1">
    <location>
        <begin position="63"/>
        <end position="198"/>
    </location>
</feature>
<dbReference type="InterPro" id="IPR051712">
    <property type="entry name" value="ARTD-AVP"/>
</dbReference>
<proteinExistence type="predicted"/>
<evidence type="ECO:0000313" key="2">
    <source>
        <dbReference type="EMBL" id="CAH0549524.1"/>
    </source>
</evidence>
<organism evidence="2 3">
    <name type="scientific">Brassicogethes aeneus</name>
    <name type="common">Rape pollen beetle</name>
    <name type="synonym">Meligethes aeneus</name>
    <dbReference type="NCBI Taxonomy" id="1431903"/>
    <lineage>
        <taxon>Eukaryota</taxon>
        <taxon>Metazoa</taxon>
        <taxon>Ecdysozoa</taxon>
        <taxon>Arthropoda</taxon>
        <taxon>Hexapoda</taxon>
        <taxon>Insecta</taxon>
        <taxon>Pterygota</taxon>
        <taxon>Neoptera</taxon>
        <taxon>Endopterygota</taxon>
        <taxon>Coleoptera</taxon>
        <taxon>Polyphaga</taxon>
        <taxon>Cucujiformia</taxon>
        <taxon>Nitidulidae</taxon>
        <taxon>Meligethinae</taxon>
        <taxon>Brassicogethes</taxon>
    </lineage>
</organism>
<dbReference type="PANTHER" id="PTHR45740:SF2">
    <property type="entry name" value="POLY [ADP-RIBOSE] POLYMERASE"/>
    <property type="match status" value="1"/>
</dbReference>
<dbReference type="GO" id="GO:0005634">
    <property type="term" value="C:nucleus"/>
    <property type="evidence" value="ECO:0007669"/>
    <property type="project" value="TreeGrafter"/>
</dbReference>
<accession>A0A9P0AV01</accession>
<keyword evidence="3" id="KW-1185">Reference proteome</keyword>
<dbReference type="PANTHER" id="PTHR45740">
    <property type="entry name" value="POLY [ADP-RIBOSE] POLYMERASE"/>
    <property type="match status" value="1"/>
</dbReference>
<gene>
    <name evidence="2" type="ORF">MELIAE_LOCUS2641</name>
</gene>
<dbReference type="Gene3D" id="3.90.228.10">
    <property type="match status" value="1"/>
</dbReference>